<evidence type="ECO:0000313" key="5">
    <source>
        <dbReference type="EMBL" id="CAF1565639.1"/>
    </source>
</evidence>
<evidence type="ECO:0000313" key="7">
    <source>
        <dbReference type="Proteomes" id="UP000663870"/>
    </source>
</evidence>
<dbReference type="InterPro" id="IPR001568">
    <property type="entry name" value="RNase_T2-like"/>
</dbReference>
<dbReference type="GO" id="GO:0033897">
    <property type="term" value="F:ribonuclease T2 activity"/>
    <property type="evidence" value="ECO:0007669"/>
    <property type="project" value="InterPro"/>
</dbReference>
<evidence type="ECO:0000256" key="1">
    <source>
        <dbReference type="ARBA" id="ARBA00007469"/>
    </source>
</evidence>
<dbReference type="Proteomes" id="UP000663854">
    <property type="component" value="Unassembled WGS sequence"/>
</dbReference>
<dbReference type="GO" id="GO:0003723">
    <property type="term" value="F:RNA binding"/>
    <property type="evidence" value="ECO:0007669"/>
    <property type="project" value="InterPro"/>
</dbReference>
<evidence type="ECO:0000256" key="3">
    <source>
        <dbReference type="SAM" id="Phobius"/>
    </source>
</evidence>
<reference evidence="4" key="1">
    <citation type="submission" date="2021-02" db="EMBL/GenBank/DDBJ databases">
        <authorList>
            <person name="Nowell W R."/>
        </authorList>
    </citation>
    <scope>NUCLEOTIDE SEQUENCE</scope>
</reference>
<organism evidence="4 6">
    <name type="scientific">Rotaria sordida</name>
    <dbReference type="NCBI Taxonomy" id="392033"/>
    <lineage>
        <taxon>Eukaryota</taxon>
        <taxon>Metazoa</taxon>
        <taxon>Spiralia</taxon>
        <taxon>Gnathifera</taxon>
        <taxon>Rotifera</taxon>
        <taxon>Eurotatoria</taxon>
        <taxon>Bdelloidea</taxon>
        <taxon>Philodinida</taxon>
        <taxon>Philodinidae</taxon>
        <taxon>Rotaria</taxon>
    </lineage>
</organism>
<dbReference type="GO" id="GO:0006401">
    <property type="term" value="P:RNA catabolic process"/>
    <property type="evidence" value="ECO:0007669"/>
    <property type="project" value="TreeGrafter"/>
</dbReference>
<dbReference type="EMBL" id="CAJNOL010003520">
    <property type="protein sequence ID" value="CAF1565639.1"/>
    <property type="molecule type" value="Genomic_DNA"/>
</dbReference>
<proteinExistence type="inferred from homology"/>
<accession>A0A814WIP4</accession>
<evidence type="ECO:0000313" key="6">
    <source>
        <dbReference type="Proteomes" id="UP000663854"/>
    </source>
</evidence>
<dbReference type="EMBL" id="CAJNOH010001313">
    <property type="protein sequence ID" value="CAF1202801.1"/>
    <property type="molecule type" value="Genomic_DNA"/>
</dbReference>
<gene>
    <name evidence="5" type="ORF">JXQ802_LOCUS44745</name>
    <name evidence="4" type="ORF">PYM288_LOCUS24973</name>
</gene>
<evidence type="ECO:0000256" key="2">
    <source>
        <dbReference type="RuleBase" id="RU004328"/>
    </source>
</evidence>
<feature type="transmembrane region" description="Helical" evidence="3">
    <location>
        <begin position="6"/>
        <end position="30"/>
    </location>
</feature>
<keyword evidence="3" id="KW-0472">Membrane</keyword>
<sequence>MTNNRIRYLIIAVVIALILLIIIGAIIYLFPRSGRKVIDNDSCPRPQQYATDYDFDYTTKSYEYRNTNSSIDYFRLSISWSPTFCNEQRHAKTLFQCQHLFGFIVHGLWPSTMKKNNSLHSLHSHPRNCRNEKPIPIDIIRKYFCIMPSEILMQAEWEKHGTCYWQKPEDYFEQINILYSNINLPNNINEILNNPTISKRTSIQSSFLNINPQLKSDYIDIVMNKEKKLKEVAFCYDHSFSYIICNRNM</sequence>
<comment type="similarity">
    <text evidence="1 2">Belongs to the RNase T2 family.</text>
</comment>
<keyword evidence="3" id="KW-1133">Transmembrane helix</keyword>
<name>A0A814WIP4_9BILA</name>
<dbReference type="AlphaFoldDB" id="A0A814WIP4"/>
<dbReference type="Pfam" id="PF00445">
    <property type="entry name" value="Ribonuclease_T2"/>
    <property type="match status" value="1"/>
</dbReference>
<dbReference type="PANTHER" id="PTHR11240">
    <property type="entry name" value="RIBONUCLEASE T2"/>
    <property type="match status" value="1"/>
</dbReference>
<dbReference type="InterPro" id="IPR018188">
    <property type="entry name" value="RNase_T2_His_AS_1"/>
</dbReference>
<dbReference type="PANTHER" id="PTHR11240:SF22">
    <property type="entry name" value="RIBONUCLEASE T2"/>
    <property type="match status" value="1"/>
</dbReference>
<keyword evidence="7" id="KW-1185">Reference proteome</keyword>
<dbReference type="Gene3D" id="3.90.730.10">
    <property type="entry name" value="Ribonuclease T2-like"/>
    <property type="match status" value="1"/>
</dbReference>
<dbReference type="SUPFAM" id="SSF55895">
    <property type="entry name" value="Ribonuclease Rh-like"/>
    <property type="match status" value="1"/>
</dbReference>
<evidence type="ECO:0000313" key="4">
    <source>
        <dbReference type="EMBL" id="CAF1202801.1"/>
    </source>
</evidence>
<keyword evidence="3" id="KW-0812">Transmembrane</keyword>
<dbReference type="InterPro" id="IPR036430">
    <property type="entry name" value="RNase_T2-like_sf"/>
</dbReference>
<dbReference type="Proteomes" id="UP000663870">
    <property type="component" value="Unassembled WGS sequence"/>
</dbReference>
<protein>
    <submittedName>
        <fullName evidence="4">Uncharacterized protein</fullName>
    </submittedName>
</protein>
<comment type="caution">
    <text evidence="4">The sequence shown here is derived from an EMBL/GenBank/DDBJ whole genome shotgun (WGS) entry which is preliminary data.</text>
</comment>
<dbReference type="PROSITE" id="PS00530">
    <property type="entry name" value="RNASE_T2_1"/>
    <property type="match status" value="1"/>
</dbReference>